<dbReference type="Pfam" id="PF12661">
    <property type="entry name" value="hEGF"/>
    <property type="match status" value="1"/>
</dbReference>
<dbReference type="InterPro" id="IPR002469">
    <property type="entry name" value="Peptidase_S9B_N"/>
</dbReference>
<feature type="domain" description="CUB" evidence="9">
    <location>
        <begin position="3179"/>
        <end position="3294"/>
    </location>
</feature>
<feature type="disulfide bond" evidence="6">
    <location>
        <begin position="1818"/>
        <end position="1845"/>
    </location>
</feature>
<feature type="domain" description="CUB" evidence="9">
    <location>
        <begin position="3418"/>
        <end position="3534"/>
    </location>
</feature>
<dbReference type="PROSITE" id="PS50026">
    <property type="entry name" value="EGF_3"/>
    <property type="match status" value="6"/>
</dbReference>
<feature type="domain" description="CUB" evidence="9">
    <location>
        <begin position="2925"/>
        <end position="3050"/>
    </location>
</feature>
<feature type="disulfide bond" evidence="7">
    <location>
        <begin position="685"/>
        <end position="694"/>
    </location>
</feature>
<evidence type="ECO:0000259" key="10">
    <source>
        <dbReference type="PROSITE" id="PS50026"/>
    </source>
</evidence>
<dbReference type="InterPro" id="IPR013032">
    <property type="entry name" value="EGF-like_CS"/>
</dbReference>
<evidence type="ECO:0000313" key="11">
    <source>
        <dbReference type="EMBL" id="CAI5454095.1"/>
    </source>
</evidence>
<keyword evidence="12" id="KW-1185">Reference proteome</keyword>
<dbReference type="OrthoDB" id="10009301at2759"/>
<dbReference type="InterPro" id="IPR001881">
    <property type="entry name" value="EGF-like_Ca-bd_dom"/>
</dbReference>
<feature type="domain" description="CUB" evidence="9">
    <location>
        <begin position="1818"/>
        <end position="1929"/>
    </location>
</feature>
<name>A0A9P1J000_9PELO</name>
<feature type="domain" description="CUB" evidence="9">
    <location>
        <begin position="3300"/>
        <end position="3417"/>
    </location>
</feature>
<evidence type="ECO:0000259" key="9">
    <source>
        <dbReference type="PROSITE" id="PS01180"/>
    </source>
</evidence>
<keyword evidence="3" id="KW-0677">Repeat</keyword>
<evidence type="ECO:0000256" key="1">
    <source>
        <dbReference type="ARBA" id="ARBA00022536"/>
    </source>
</evidence>
<keyword evidence="5" id="KW-0325">Glycoprotein</keyword>
<evidence type="ECO:0000256" key="3">
    <source>
        <dbReference type="ARBA" id="ARBA00022737"/>
    </source>
</evidence>
<dbReference type="InterPro" id="IPR000859">
    <property type="entry name" value="CUB_dom"/>
</dbReference>
<dbReference type="InterPro" id="IPR000152">
    <property type="entry name" value="EGF-type_Asp/Asn_hydroxyl_site"/>
</dbReference>
<evidence type="ECO:0000256" key="7">
    <source>
        <dbReference type="PROSITE-ProRule" id="PRU00076"/>
    </source>
</evidence>
<dbReference type="EMBL" id="CANHGI010000006">
    <property type="protein sequence ID" value="CAI5454095.1"/>
    <property type="molecule type" value="Genomic_DNA"/>
</dbReference>
<dbReference type="SUPFAM" id="SSF57196">
    <property type="entry name" value="EGF/Laminin"/>
    <property type="match status" value="3"/>
</dbReference>
<feature type="disulfide bond" evidence="6">
    <location>
        <begin position="3300"/>
        <end position="3327"/>
    </location>
</feature>
<dbReference type="GO" id="GO:0008236">
    <property type="term" value="F:serine-type peptidase activity"/>
    <property type="evidence" value="ECO:0007669"/>
    <property type="project" value="InterPro"/>
</dbReference>
<feature type="disulfide bond" evidence="7">
    <location>
        <begin position="939"/>
        <end position="948"/>
    </location>
</feature>
<dbReference type="Pfam" id="PF00930">
    <property type="entry name" value="DPPIV_N"/>
    <property type="match status" value="1"/>
</dbReference>
<feature type="domain" description="CUB" evidence="9">
    <location>
        <begin position="1931"/>
        <end position="2051"/>
    </location>
</feature>
<dbReference type="CDD" id="cd00041">
    <property type="entry name" value="CUB"/>
    <property type="match status" value="10"/>
</dbReference>
<dbReference type="SUPFAM" id="SSF57184">
    <property type="entry name" value="Growth factor receptor domain"/>
    <property type="match status" value="2"/>
</dbReference>
<feature type="domain" description="CUB" evidence="9">
    <location>
        <begin position="2577"/>
        <end position="2690"/>
    </location>
</feature>
<evidence type="ECO:0000256" key="2">
    <source>
        <dbReference type="ARBA" id="ARBA00022729"/>
    </source>
</evidence>
<dbReference type="SUPFAM" id="SSF49854">
    <property type="entry name" value="Spermadhesin, CUB domain"/>
    <property type="match status" value="14"/>
</dbReference>
<feature type="domain" description="CUB" evidence="9">
    <location>
        <begin position="1238"/>
        <end position="1356"/>
    </location>
</feature>
<protein>
    <submittedName>
        <fullName evidence="11">Uncharacterized protein</fullName>
    </submittedName>
</protein>
<evidence type="ECO:0000256" key="4">
    <source>
        <dbReference type="ARBA" id="ARBA00023157"/>
    </source>
</evidence>
<dbReference type="CDD" id="cd00054">
    <property type="entry name" value="EGF_CA"/>
    <property type="match status" value="5"/>
</dbReference>
<evidence type="ECO:0000256" key="6">
    <source>
        <dbReference type="PROSITE-ProRule" id="PRU00059"/>
    </source>
</evidence>
<feature type="chain" id="PRO_5040322681" evidence="8">
    <location>
        <begin position="20"/>
        <end position="3541"/>
    </location>
</feature>
<dbReference type="Pfam" id="PF00008">
    <property type="entry name" value="EGF"/>
    <property type="match status" value="1"/>
</dbReference>
<dbReference type="InterPro" id="IPR001375">
    <property type="entry name" value="Peptidase_S9_cat"/>
</dbReference>
<dbReference type="InterPro" id="IPR035914">
    <property type="entry name" value="Sperma_CUB_dom_sf"/>
</dbReference>
<keyword evidence="4 7" id="KW-1015">Disulfide bond</keyword>
<dbReference type="InterPro" id="IPR029058">
    <property type="entry name" value="AB_hydrolase_fold"/>
</dbReference>
<dbReference type="PROSITE" id="PS01186">
    <property type="entry name" value="EGF_2"/>
    <property type="match status" value="2"/>
</dbReference>
<dbReference type="FunFam" id="2.10.25.10:FF:000005">
    <property type="entry name" value="Fibrillin 2"/>
    <property type="match status" value="1"/>
</dbReference>
<feature type="disulfide bond" evidence="7">
    <location>
        <begin position="954"/>
        <end position="964"/>
    </location>
</feature>
<feature type="domain" description="CUB" evidence="9">
    <location>
        <begin position="1116"/>
        <end position="1232"/>
    </location>
</feature>
<sequence>MNILLLLSLFAVSATTLDALKYNGEEAFVQNGRLFYKLSEKSPVVEVDPTQPDYFEQGVSELFNPYHEGYWWFGNANYLAYISVDTRLVKTVSWNRYGNRKPYPEIVEQRYFKTLDNFPPFQVSVWNTKTKSVKHIDFDHTRYKNGTNYFIYDISQITVNDKSKLLIVYTNYYWNEIIVVTCECETAKCQIHLDYEYAEKQFISLSATFSLIWENRLYLLLPLYFKKENNSYQQIASISLNETNFEPKFEMMKPYDVERISMFAPNIIDIEAFSRNPYIRNKLSLKIEPHELSECDDYCREISSHEFVRNGKVALENDFEGLYKLILPHHNSSHRVPLYVSVYGGPESVIEDGVEYNKFAKLFIDGRGSGRRGWKYRSASYGKLGIVDAQDQLTVIQHVLNKYSDILDKNRVLVAGWSYGGFMALAVAELAPKGFFKCAIAGAPVTNFLYHSNIYTRRYMGNATASEYVDLTDNLENFRTTRLLLLHGMADDNVHFQNSAILIEKLHKAEIDFDLMVFLILKILCEDETNRTDISIHNGAITFQVQEDKNITFSTFGKGSVFINDADLKQLPSQENYTITISSYSTAADELIYLKKQLLKLKSQAESVIDTANEIDQYSIKKKIREVKKYNLSDLDSEGRELQTLKNKISEIGKTIIQNPCTEKNVCLNGGTCIPKIGDQYQCLCSKYYTGKNCGDDIDECLFINGTDLECKNGGSCINTKNGYKCECKKGFHGPFCQFEQSVCSQSTKLCGPHGHCISTNPYSCKCDPGFQVIDEKTNPTCVDIDECENNPCGTGVQCLNLDGSFQCNGCPKGYKMIGGRCKDIDECKENPYPCATHASCTNLEGSYECGECPFGYSGNGQKRCTKNDPCSWNNCPMESKCVPNDHLLNSQYECLCPENQIYDETLRECLPHPIFCDYDKCVNGGTCLPTNDGHKCICKKDFIGDRCEMGSPCVSNPCKNGVCKIREDHTRVCICDVGFYGDKCEISEKENESHFTDDSGYSEMSFKYSNQTKVHRSYFAKDSQDYLIRITFIEFEIKNDGSESKKCVDSPSKLTFYNGPDQHHQVFAIFCSDFGGHFAPKLNQPITIANSQAMLEFRGKSGSYKISYEFVKRECGSTRTQPSGNLFVPENTQNISCLWMIRAPHDKIIELTVPNLKMHSGNNSICEQNCLEIYDGFYQEKTIGEHCSNIEQSYVYRSSGSYMTILFDSEMSPFSEKLSKISGFSLVYKFIDSPNSCGETFTSDKSITFGGIIKSPNFDYGNYPPNINCYWSIEYDGNPTHGIMTRFNVLYYDIPEEECLSDHFAFSVKNRMPHTDECETIQTNSSAIFGSEPTIHFVSDDSNQHRGFEIKFEVICWTFLDGYHGVVQSWNYPDGGKAGKCTYLMYAVPKTYIAIKFIDIRFPELYKHCNDSKNEIDYEPIIDFRDEDDIRQYDICANDLGEILIGKSISFKSGRLTIIVTSDGNPLFKGISFEYDIIKHDCNHIYMDDLRIVNSYLTSNSTISYCLFSNKKSERIKLRFDLTYMEYSEGKTCGGGSRIEVFEFDTSVDIDGESLGVFCDGMKPPKLFGKKSKMMIKHINFGESLANIKFEKVSKKTSCDETFTEPSGVIFAKGFFIKCLYHISVPPGNRIIFKVESMQISQNEELVEIWDGMEPGGIPLHEYTGLTDYSPLTVFTSSSHNAVIESQFRLHDSFFNISYKIRPGCGKTVNSISGALASPYYPGFSTHFTDCEWKIAVAQGNLIEIELSQLHLSERACDENSNRLEISDKHHNVLERFCEMPINKTKFVFETDELIVHYVEEEGYYSAGFMVLWTTICKNIELTEMSGYIQSPGYPNRNYQGASCSWTIKAPIGNKIDVIFHDFEIQRNGFGKCEGYEFLQITDGSANRTHCGTENPLRFTSHHNILQIAYFSTDSFPSNRFSLSWKFVGCVDEYNSPRIIEISSTDIDNAYNYFECQYRIKAPVGKQIKLRINSFDMRGNHQCQYKNDETFRGIAVFMGKSNISHTPQNMVCDNSKDGKEVISEINEMFIRISLERANFKSGTKTYFSASFDFIESTDACSKVIDLSHNNTYILNSSNYPACNWLFTTDEGNHFAVNLEKQNFGTLNIFRGRSEDVENNFIGNNAFEMSLQSVCGTNYYAIEEEQEMSFKMVGDGQTSCVFHILNRENDGSNVNFAFEKIDFLTSTEHSRSVGKISKYQDSGALWFGALISLPTKHFESNGITVELSTDAIIRVHFKYGKNMGECGGVITRRNSHINHKFNYEKEDCEWTIKATPGSHAIFEIDEYILPESPRCKESYLEVRETNSSGKLLSRQCKFGSDEKQFISEALYIRIRYRPQSEADVGKIVGSFEKYPGGLTESRVLVPVDYPLTRPFIFMIGDPAGKNGIKLHISDLYLSPDSWIKYSDYPSANMKHHNVATDGTIYLPYPETVISAKIKFGDDFRITWEPYELFEDLKILEMRWSNCGETNLEATWEWQNLESPNLSDENVNCLWNMKVPEHMKLVIQFTERNFTNCTTDFIEFYYEKFFYSDTPFQEHSFNGCNSTVEEIEPYGDVLIKFRRTNISSNFKLKYRIECGKYIRIPTGNYVEHTIINPPNVHVDKRCFWMIQFLSYRHARVEITELNIVKNQTCDRSNSLRVVPHEEGVFCGKLQDYDPEKLTFIAKHGRFWVEFNTEKDQQNSFKIVFGEYVGYCPSQNYRVDEYHSTFLIYSPEYPHDMPISMECEYHFEAPNGHKLMLSFEDFDLNSYSERNENFIEIHDGYSSNSPKIGRFIEHFPPSTILSTENFLYMRLRTSQDIPTHKFVAKIELAKCGGLIYVGENENVTEVLKLPKFKKNEWPISCNWTIRGLNSHLILYKIEHYTISKHSSLSITDKNETLSSTTSGDFMRSSSPEISIIFNITSPEFDFETVEKFKILLKLSDNQCGGKIENSSGQITLPGFPGKILPHLKCQWNLNAGIGFKYHLRLEFTDQTNFLISSEQLCFRDIKIHNFGNMNNYIHFCENSLEMVSATDISAISYDDFLTRQFLGDKTFKNISSFYSPFIIHYEKVPSTDDCSKLINQNQTFVFHNSNDSVLFQDVCHMVFKRPEDYYSTNIKIDIPGHDSENFMRSCIFASQQIRLKSFDPIHIDEEICDRSVRANQTDFTTINEIIDFVATRKNYYFNEEFTQFTVSVEFQKCGGYIRNSKNGTISSPNYGQYLSNSRCQWLIEAEPNQQIKIQILEMDIETNCTNDRLEIGEGHEGHINPIHIYCDTFDELPDIFETITSKSRFVTLNWITNEKIEKTGWKLEYKIVNDNDDCNFHEKAMFGVIKSPNFGGIDYLANQNCRWDIQVPTGYHINLHFKYFDIEPSENCIKDNLTITEITKEKSDNEVDQIRCGNANSSNFNYEFESPRLLLNFNSDNQTEGRGFEIEWEAKCGAVHTSNQGIITSPNYPNGYPNEDQICEYIIDAPIDFLVHIEIHDFLIESCHYEDEVKVIEMKSKKIIKEMCGRMSDVEPIRDIEGPVKILFRVKKTYPPISSKTLRGFKMNYTVKPALDVDI</sequence>
<feature type="domain" description="CUB" evidence="9">
    <location>
        <begin position="2466"/>
        <end position="2576"/>
    </location>
</feature>
<accession>A0A9P1J000</accession>
<feature type="signal peptide" evidence="8">
    <location>
        <begin position="1"/>
        <end position="19"/>
    </location>
</feature>
<dbReference type="GO" id="GO:0006508">
    <property type="term" value="P:proteolysis"/>
    <property type="evidence" value="ECO:0007669"/>
    <property type="project" value="InterPro"/>
</dbReference>
<feature type="disulfide bond" evidence="6">
    <location>
        <begin position="2632"/>
        <end position="2649"/>
    </location>
</feature>
<dbReference type="PROSITE" id="PS01187">
    <property type="entry name" value="EGF_CA"/>
    <property type="match status" value="2"/>
</dbReference>
<feature type="domain" description="CUB" evidence="9">
    <location>
        <begin position="2061"/>
        <end position="2202"/>
    </location>
</feature>
<dbReference type="PROSITE" id="PS00022">
    <property type="entry name" value="EGF_1"/>
    <property type="match status" value="4"/>
</dbReference>
<dbReference type="SMART" id="SM00042">
    <property type="entry name" value="CUB"/>
    <property type="match status" value="14"/>
</dbReference>
<dbReference type="GO" id="GO:0005509">
    <property type="term" value="F:calcium ion binding"/>
    <property type="evidence" value="ECO:0007669"/>
    <property type="project" value="InterPro"/>
</dbReference>
<feature type="domain" description="CUB" evidence="9">
    <location>
        <begin position="1357"/>
        <end position="1479"/>
    </location>
</feature>
<dbReference type="SMART" id="SM00181">
    <property type="entry name" value="EGF"/>
    <property type="match status" value="8"/>
</dbReference>
<feature type="domain" description="CUB" evidence="9">
    <location>
        <begin position="1706"/>
        <end position="1817"/>
    </location>
</feature>
<dbReference type="PANTHER" id="PTHR24251">
    <property type="entry name" value="OVOCHYMASE-RELATED"/>
    <property type="match status" value="1"/>
</dbReference>
<evidence type="ECO:0000256" key="5">
    <source>
        <dbReference type="ARBA" id="ARBA00023180"/>
    </source>
</evidence>
<feature type="domain" description="CUB" evidence="9">
    <location>
        <begin position="2246"/>
        <end position="2358"/>
    </location>
</feature>
<dbReference type="Gene3D" id="2.140.10.30">
    <property type="entry name" value="Dipeptidylpeptidase IV, N-terminal domain"/>
    <property type="match status" value="1"/>
</dbReference>
<keyword evidence="1 7" id="KW-0245">EGF-like domain</keyword>
<dbReference type="Pfam" id="PF07645">
    <property type="entry name" value="EGF_CA"/>
    <property type="match status" value="2"/>
</dbReference>
<keyword evidence="2 8" id="KW-0732">Signal</keyword>
<dbReference type="SUPFAM" id="SSF53474">
    <property type="entry name" value="alpha/beta-Hydrolases"/>
    <property type="match status" value="1"/>
</dbReference>
<dbReference type="Gene3D" id="2.60.120.290">
    <property type="entry name" value="Spermadhesin, CUB domain"/>
    <property type="match status" value="14"/>
</dbReference>
<dbReference type="InterPro" id="IPR009030">
    <property type="entry name" value="Growth_fac_rcpt_cys_sf"/>
</dbReference>
<dbReference type="PROSITE" id="PS01180">
    <property type="entry name" value="CUB"/>
    <property type="match status" value="16"/>
</dbReference>
<gene>
    <name evidence="11" type="ORF">CAMP_LOCUS16732</name>
</gene>
<dbReference type="Pfam" id="PF00431">
    <property type="entry name" value="CUB"/>
    <property type="match status" value="10"/>
</dbReference>
<feature type="domain" description="CUB" evidence="9">
    <location>
        <begin position="2694"/>
        <end position="2811"/>
    </location>
</feature>
<evidence type="ECO:0000313" key="12">
    <source>
        <dbReference type="Proteomes" id="UP001152747"/>
    </source>
</evidence>
<dbReference type="InterPro" id="IPR018097">
    <property type="entry name" value="EGF_Ca-bd_CS"/>
</dbReference>
<feature type="disulfide bond" evidence="7">
    <location>
        <begin position="728"/>
        <end position="737"/>
    </location>
</feature>
<comment type="caution">
    <text evidence="11">The sequence shown here is derived from an EMBL/GenBank/DDBJ whole genome shotgun (WGS) entry which is preliminary data.</text>
</comment>
<comment type="caution">
    <text evidence="7">Lacks conserved residue(s) required for the propagation of feature annotation.</text>
</comment>
<dbReference type="InterPro" id="IPR049883">
    <property type="entry name" value="NOTCH1_EGF-like"/>
</dbReference>
<reference evidence="11" key="1">
    <citation type="submission" date="2022-11" db="EMBL/GenBank/DDBJ databases">
        <authorList>
            <person name="Kikuchi T."/>
        </authorList>
    </citation>
    <scope>NUCLEOTIDE SEQUENCE</scope>
    <source>
        <strain evidence="11">PS1010</strain>
    </source>
</reference>
<dbReference type="InterPro" id="IPR000742">
    <property type="entry name" value="EGF"/>
</dbReference>
<feature type="domain" description="EGF-like" evidence="10">
    <location>
        <begin position="657"/>
        <end position="695"/>
    </location>
</feature>
<dbReference type="Gene3D" id="3.40.50.1820">
    <property type="entry name" value="alpha/beta hydrolase"/>
    <property type="match status" value="1"/>
</dbReference>
<organism evidence="11 12">
    <name type="scientific">Caenorhabditis angaria</name>
    <dbReference type="NCBI Taxonomy" id="860376"/>
    <lineage>
        <taxon>Eukaryota</taxon>
        <taxon>Metazoa</taxon>
        <taxon>Ecdysozoa</taxon>
        <taxon>Nematoda</taxon>
        <taxon>Chromadorea</taxon>
        <taxon>Rhabditida</taxon>
        <taxon>Rhabditina</taxon>
        <taxon>Rhabditomorpha</taxon>
        <taxon>Rhabditoidea</taxon>
        <taxon>Rhabditidae</taxon>
        <taxon>Peloderinae</taxon>
        <taxon>Caenorhabditis</taxon>
    </lineage>
</organism>
<feature type="domain" description="EGF-like" evidence="10">
    <location>
        <begin position="950"/>
        <end position="986"/>
    </location>
</feature>
<dbReference type="PANTHER" id="PTHR24251:SF50">
    <property type="entry name" value="ATTRACTIN-LIKE 1A"/>
    <property type="match status" value="1"/>
</dbReference>
<feature type="domain" description="CUB" evidence="9">
    <location>
        <begin position="1600"/>
        <end position="1703"/>
    </location>
</feature>
<feature type="domain" description="EGF-like" evidence="10">
    <location>
        <begin position="697"/>
        <end position="738"/>
    </location>
</feature>
<dbReference type="SMART" id="SM00179">
    <property type="entry name" value="EGF_CA"/>
    <property type="match status" value="6"/>
</dbReference>
<feature type="domain" description="EGF-like" evidence="10">
    <location>
        <begin position="784"/>
        <end position="823"/>
    </location>
</feature>
<dbReference type="Pfam" id="PF00326">
    <property type="entry name" value="Peptidase_S9"/>
    <property type="match status" value="1"/>
</dbReference>
<feature type="disulfide bond" evidence="7">
    <location>
        <begin position="976"/>
        <end position="985"/>
    </location>
</feature>
<feature type="domain" description="EGF-like" evidence="10">
    <location>
        <begin position="824"/>
        <end position="866"/>
    </location>
</feature>
<feature type="domain" description="EGF-like" evidence="10">
    <location>
        <begin position="913"/>
        <end position="949"/>
    </location>
</feature>
<proteinExistence type="predicted"/>
<evidence type="ECO:0000256" key="8">
    <source>
        <dbReference type="SAM" id="SignalP"/>
    </source>
</evidence>
<dbReference type="Proteomes" id="UP001152747">
    <property type="component" value="Unassembled WGS sequence"/>
</dbReference>
<dbReference type="PROSITE" id="PS00010">
    <property type="entry name" value="ASX_HYDROXYL"/>
    <property type="match status" value="1"/>
</dbReference>
<dbReference type="Gene3D" id="2.10.25.10">
    <property type="entry name" value="Laminin"/>
    <property type="match status" value="7"/>
</dbReference>
<feature type="disulfide bond" evidence="6">
    <location>
        <begin position="3418"/>
        <end position="3445"/>
    </location>
</feature>